<organism evidence="1 2">
    <name type="scientific">Arctium lappa</name>
    <name type="common">Greater burdock</name>
    <name type="synonym">Lappa major</name>
    <dbReference type="NCBI Taxonomy" id="4217"/>
    <lineage>
        <taxon>Eukaryota</taxon>
        <taxon>Viridiplantae</taxon>
        <taxon>Streptophyta</taxon>
        <taxon>Embryophyta</taxon>
        <taxon>Tracheophyta</taxon>
        <taxon>Spermatophyta</taxon>
        <taxon>Magnoliopsida</taxon>
        <taxon>eudicotyledons</taxon>
        <taxon>Gunneridae</taxon>
        <taxon>Pentapetalae</taxon>
        <taxon>asterids</taxon>
        <taxon>campanulids</taxon>
        <taxon>Asterales</taxon>
        <taxon>Asteraceae</taxon>
        <taxon>Carduoideae</taxon>
        <taxon>Cardueae</taxon>
        <taxon>Arctiinae</taxon>
        <taxon>Arctium</taxon>
    </lineage>
</organism>
<dbReference type="EMBL" id="CM042054">
    <property type="protein sequence ID" value="KAI3706485.1"/>
    <property type="molecule type" value="Genomic_DNA"/>
</dbReference>
<protein>
    <submittedName>
        <fullName evidence="1">Uncharacterized protein</fullName>
    </submittedName>
</protein>
<dbReference type="Proteomes" id="UP001055879">
    <property type="component" value="Linkage Group LG08"/>
</dbReference>
<comment type="caution">
    <text evidence="1">The sequence shown here is derived from an EMBL/GenBank/DDBJ whole genome shotgun (WGS) entry which is preliminary data.</text>
</comment>
<gene>
    <name evidence="1" type="ORF">L6452_24267</name>
</gene>
<accession>A0ACB9AA66</accession>
<reference evidence="1 2" key="2">
    <citation type="journal article" date="2022" name="Mol. Ecol. Resour.">
        <title>The genomes of chicory, endive, great burdock and yacon provide insights into Asteraceae paleo-polyploidization history and plant inulin production.</title>
        <authorList>
            <person name="Fan W."/>
            <person name="Wang S."/>
            <person name="Wang H."/>
            <person name="Wang A."/>
            <person name="Jiang F."/>
            <person name="Liu H."/>
            <person name="Zhao H."/>
            <person name="Xu D."/>
            <person name="Zhang Y."/>
        </authorList>
    </citation>
    <scope>NUCLEOTIDE SEQUENCE [LARGE SCALE GENOMIC DNA]</scope>
    <source>
        <strain evidence="2">cv. Niubang</strain>
    </source>
</reference>
<evidence type="ECO:0000313" key="1">
    <source>
        <dbReference type="EMBL" id="KAI3706485.1"/>
    </source>
</evidence>
<sequence length="423" mass="48184">MDRVPVEVIGNILSHLGAARDVVIASATCKKWREACHRHLHMLSFNSDDWPVFRDLTTSRLEILITQTIFQTKGLQGLSILMDDVDEFSASAVIAWLMYTRETLRCLFYNVRTTPNVNILDVCGRQKLELLVLAHNSITGVEPNYQRFPFLTSLSLSYVSISSLDLNLLLTACPMIEFLGLVSPEIAITDAQVTVELSSHTLKKVYVEAISLDKFTLEADNLEKLHLKDCALELFEFSGKGTLKHFKMDDVSILHLDIVEPVDGLEIVDVSNFTIIWSKFYQIISKSSKLRRLRLWNVVFDDEIEFVDLESIALCFPDLSYLALSYDLRDDLKEGILHYSLQGSSPMENVSVLDLGWTVLDEHFADWVACLLRRCPNLKKLIIRGVVSESKTHVECHMLASFTSSIVQLMRKYLHVDVQFVYE</sequence>
<name>A0ACB9AA66_ARCLA</name>
<reference evidence="2" key="1">
    <citation type="journal article" date="2022" name="Mol. Ecol. Resour.">
        <title>The genomes of chicory, endive, great burdock and yacon provide insights into Asteraceae palaeo-polyploidization history and plant inulin production.</title>
        <authorList>
            <person name="Fan W."/>
            <person name="Wang S."/>
            <person name="Wang H."/>
            <person name="Wang A."/>
            <person name="Jiang F."/>
            <person name="Liu H."/>
            <person name="Zhao H."/>
            <person name="Xu D."/>
            <person name="Zhang Y."/>
        </authorList>
    </citation>
    <scope>NUCLEOTIDE SEQUENCE [LARGE SCALE GENOMIC DNA]</scope>
    <source>
        <strain evidence="2">cv. Niubang</strain>
    </source>
</reference>
<proteinExistence type="predicted"/>
<evidence type="ECO:0000313" key="2">
    <source>
        <dbReference type="Proteomes" id="UP001055879"/>
    </source>
</evidence>
<keyword evidence="2" id="KW-1185">Reference proteome</keyword>